<dbReference type="InterPro" id="IPR000571">
    <property type="entry name" value="Znf_CCCH"/>
</dbReference>
<feature type="zinc finger region" description="C3H1-type" evidence="7">
    <location>
        <begin position="58"/>
        <end position="86"/>
    </location>
</feature>
<feature type="domain" description="RZ-type" evidence="10">
    <location>
        <begin position="2238"/>
        <end position="2311"/>
    </location>
</feature>
<keyword evidence="6" id="KW-0391">Immunity</keyword>
<dbReference type="EMBL" id="JADNYJ010000897">
    <property type="protein sequence ID" value="KAF8867865.1"/>
    <property type="molecule type" value="Genomic_DNA"/>
</dbReference>
<reference evidence="11" key="1">
    <citation type="submission" date="2020-11" db="EMBL/GenBank/DDBJ databases">
        <authorList>
            <consortium name="DOE Joint Genome Institute"/>
            <person name="Ahrendt S."/>
            <person name="Riley R."/>
            <person name="Andreopoulos W."/>
            <person name="LaButti K."/>
            <person name="Pangilinan J."/>
            <person name="Ruiz-duenas F.J."/>
            <person name="Barrasa J.M."/>
            <person name="Sanchez-Garcia M."/>
            <person name="Camarero S."/>
            <person name="Miyauchi S."/>
            <person name="Serrano A."/>
            <person name="Linde D."/>
            <person name="Babiker R."/>
            <person name="Drula E."/>
            <person name="Ayuso-Fernandez I."/>
            <person name="Pacheco R."/>
            <person name="Padilla G."/>
            <person name="Ferreira P."/>
            <person name="Barriuso J."/>
            <person name="Kellner H."/>
            <person name="Castanera R."/>
            <person name="Alfaro M."/>
            <person name="Ramirez L."/>
            <person name="Pisabarro A.G."/>
            <person name="Kuo A."/>
            <person name="Tritt A."/>
            <person name="Lipzen A."/>
            <person name="He G."/>
            <person name="Yan M."/>
            <person name="Ng V."/>
            <person name="Cullen D."/>
            <person name="Martin F."/>
            <person name="Rosso M.-N."/>
            <person name="Henrissat B."/>
            <person name="Hibbett D."/>
            <person name="Martinez A.T."/>
            <person name="Grigoriev I.V."/>
        </authorList>
    </citation>
    <scope>NUCLEOTIDE SEQUENCE</scope>
    <source>
        <strain evidence="11">AH 44721</strain>
    </source>
</reference>
<dbReference type="GO" id="GO:0031048">
    <property type="term" value="P:regulatory ncRNA-mediated heterochromatin formation"/>
    <property type="evidence" value="ECO:0007669"/>
    <property type="project" value="TreeGrafter"/>
</dbReference>
<dbReference type="PROSITE" id="PS50103">
    <property type="entry name" value="ZF_C3H1"/>
    <property type="match status" value="2"/>
</dbReference>
<dbReference type="SMART" id="SM00356">
    <property type="entry name" value="ZnF_C3H1"/>
    <property type="match status" value="2"/>
</dbReference>
<dbReference type="PANTHER" id="PTHR10887">
    <property type="entry name" value="DNA2/NAM7 HELICASE FAMILY"/>
    <property type="match status" value="1"/>
</dbReference>
<feature type="region of interest" description="Disordered" evidence="8">
    <location>
        <begin position="989"/>
        <end position="1015"/>
    </location>
</feature>
<dbReference type="GO" id="GO:0002376">
    <property type="term" value="P:immune system process"/>
    <property type="evidence" value="ECO:0007669"/>
    <property type="project" value="UniProtKB-KW"/>
</dbReference>
<dbReference type="InterPro" id="IPR045055">
    <property type="entry name" value="DNA2/NAM7-like"/>
</dbReference>
<evidence type="ECO:0000256" key="6">
    <source>
        <dbReference type="ARBA" id="ARBA00022859"/>
    </source>
</evidence>
<dbReference type="GO" id="GO:0005737">
    <property type="term" value="C:cytoplasm"/>
    <property type="evidence" value="ECO:0007669"/>
    <property type="project" value="UniProtKB-SubCell"/>
</dbReference>
<evidence type="ECO:0000259" key="9">
    <source>
        <dbReference type="PROSITE" id="PS50103"/>
    </source>
</evidence>
<feature type="region of interest" description="Disordered" evidence="8">
    <location>
        <begin position="84"/>
        <end position="103"/>
    </location>
</feature>
<dbReference type="InterPro" id="IPR041677">
    <property type="entry name" value="DNA2/NAM7_AAA_11"/>
</dbReference>
<dbReference type="InterPro" id="IPR041679">
    <property type="entry name" value="DNA2/NAM7-like_C"/>
</dbReference>
<dbReference type="PROSITE" id="PS51981">
    <property type="entry name" value="ZF_RZ"/>
    <property type="match status" value="1"/>
</dbReference>
<evidence type="ECO:0000256" key="2">
    <source>
        <dbReference type="ARBA" id="ARBA00022490"/>
    </source>
</evidence>
<dbReference type="Pfam" id="PF13087">
    <property type="entry name" value="AAA_12"/>
    <property type="match status" value="1"/>
</dbReference>
<keyword evidence="12" id="KW-1185">Reference proteome</keyword>
<comment type="subcellular location">
    <subcellularLocation>
        <location evidence="1">Cytoplasm</location>
    </subcellularLocation>
</comment>
<dbReference type="InterPro" id="IPR047187">
    <property type="entry name" value="SF1_C_Upf1"/>
</dbReference>
<dbReference type="Pfam" id="PF20173">
    <property type="entry name" value="ZnF_RZ-type"/>
    <property type="match status" value="1"/>
</dbReference>
<dbReference type="GO" id="GO:0031380">
    <property type="term" value="C:nuclear RNA-directed RNA polymerase complex"/>
    <property type="evidence" value="ECO:0007669"/>
    <property type="project" value="TreeGrafter"/>
</dbReference>
<evidence type="ECO:0000256" key="5">
    <source>
        <dbReference type="ARBA" id="ARBA00022833"/>
    </source>
</evidence>
<evidence type="ECO:0000313" key="11">
    <source>
        <dbReference type="EMBL" id="KAF8867865.1"/>
    </source>
</evidence>
<protein>
    <submittedName>
        <fullName evidence="11">P-loop containing nucleoside triphosphate hydrolase protein</fullName>
    </submittedName>
</protein>
<keyword evidence="5 7" id="KW-0862">Zinc</keyword>
<keyword evidence="2" id="KW-0963">Cytoplasm</keyword>
<dbReference type="Proteomes" id="UP000724874">
    <property type="component" value="Unassembled WGS sequence"/>
</dbReference>
<feature type="compositionally biased region" description="Acidic residues" evidence="8">
    <location>
        <begin position="990"/>
        <end position="1015"/>
    </location>
</feature>
<keyword evidence="11" id="KW-0378">Hydrolase</keyword>
<keyword evidence="4 7" id="KW-0863">Zinc-finger</keyword>
<evidence type="ECO:0000259" key="10">
    <source>
        <dbReference type="PROSITE" id="PS51981"/>
    </source>
</evidence>
<evidence type="ECO:0000256" key="3">
    <source>
        <dbReference type="ARBA" id="ARBA00022723"/>
    </source>
</evidence>
<feature type="region of interest" description="Disordered" evidence="8">
    <location>
        <begin position="1034"/>
        <end position="1059"/>
    </location>
</feature>
<evidence type="ECO:0000256" key="7">
    <source>
        <dbReference type="PROSITE-ProRule" id="PRU00723"/>
    </source>
</evidence>
<dbReference type="CDD" id="cd18808">
    <property type="entry name" value="SF1_C_Upf1"/>
    <property type="match status" value="1"/>
</dbReference>
<dbReference type="GO" id="GO:0016787">
    <property type="term" value="F:hydrolase activity"/>
    <property type="evidence" value="ECO:0007669"/>
    <property type="project" value="UniProtKB-KW"/>
</dbReference>
<feature type="compositionally biased region" description="Low complexity" evidence="8">
    <location>
        <begin position="1044"/>
        <end position="1056"/>
    </location>
</feature>
<gene>
    <name evidence="11" type="ORF">CPB84DRAFT_1840446</name>
</gene>
<dbReference type="OrthoDB" id="2423195at2759"/>
<dbReference type="SUPFAM" id="SSF52540">
    <property type="entry name" value="P-loop containing nucleoside triphosphate hydrolases"/>
    <property type="match status" value="1"/>
</dbReference>
<comment type="caution">
    <text evidence="11">The sequence shown here is derived from an EMBL/GenBank/DDBJ whole genome shotgun (WGS) entry which is preliminary data.</text>
</comment>
<sequence length="2325" mass="260885">MAPPPCRYHKSPGGCAKGNNCNFAHIDSTPSSPRSSSASPSPSSRRGPGPRSANEQATLPPGVCSFYWTRGECKKEFKCRYRHIRPDSNPQPSPSPSRRPISFSSSAAREMVIPFLTERGLAKVNSNATDGFFAGSETSFLSPTEAHGRLTRFLRDDFRFKTSFDVYAFLVPLSSANASNTKWTQEEGQLLLGSLTSTNGSLRIADIVNWPAVSMKAGQSREILSFQKGFLPLLRYMSSEFVVKSTLMTQANHLYTIVLQNLDRFSDAIESSLEQAIKAQSFKDPTAPVSEPTDAQVFASIAGVLHEFLVRFKNVVANHPRLAQLVKIVNQRFGEWHSAISANPAAFGNSFKDLQPTVRDLLVGSMKEKIDRIASILEREEDKVNRKGRKDRKVTPSFVDHQDALVAALQTTYEGPGHLREEGPRHDNDLEDIYEIRIAPTNGELMSRLPPFLPGNFFAAPHPAPPSSMQRLLDIQFRLLREELIAPLRKAVQLVDDDLTDPQIKKTKLWDLLQKQGGRYRGLADTQDSLMFNVYTNVQFTSLVPDWKGISTSILIDTPPGRARSSQSRQRTAFWDSMSGKRLSQGGLIALVWKSGRRTEVHLGIIASSSKELTDHVRVDGEHVKLRIVFFDSQVELRVLQDIRNARSRNFHNDTKILVESPVMFESIRPFLEALQTEPEDVPFSRYLVHQPADHLATLDLLPPRYALLPNFKFQLSSLFNVDAGVDELTLSVTDPESVRHARALLREKSRLDPSQADAVVDTLTREVSLIQGPPGTGKSFTGVEILRVLQANEIGPILMIAFTNHALDHMLGSVLDAGITSKIVRLGRRSNDERIAQYSIETLEMAQNSSRLDRAYSFRRELKDVQQHIKDLMRQVLHVDLENDSNEIMKYLSTFHPEHHDYFSNPPLYTSNIRILLNDDDADAGGWQRTGRNGKSIVIDTSNYAFWKECDDLNFLEQVTSGAYPPASAKLEEQAVRPRNMFSHLVVEDSGDDESESESESDESGNDDSSDELAVEESWQNMQYEITPQINISVPVEDPPSPSTESFTTSSTNSEAPLGAADFSDIDSFLASIGFADAPVVPTSDRPLEELLENVGNVWTMSASERQRLHKFWVDEARKELGQSYLLEFERLRGLHADKLKEVNEIKEEVRRSLLHKIDIIGCTTTGAAQLATLLKGLSPKVLLVEEAGQVMEAHILGSLVPSIEHLILIGDPLQLRPTLNNFALSMDNRRGRAIYRFDMSLMERLSESGIHMSTIDVQRRMRPTISSLIRNTLYPKLEDHKLVHNYPDVRGIHKNVFFVTHQHRENDGGDDSASKYNTYEVAMIRDLVLYLLRQGCYSDEGDIVVLCAYLGQLARLRDALGSEVAVIIDERDQAALDDQEGDGDVPVSEGVSIERVNVTKRVRLRTVDNYQGEEGRIVILSLVRNAGGLEDEAQVFGRGMRPNIGFLKSENRTNVALSRAREGLYIFGNADNLSSRSQMWHSIIEELQSIDCIGPALPVACHRHPDKVEYVAGPGLLPQIAPDGGCLRPCETRLTCGHNCPYKCHCDDPRHVTVVCSQPCRRLCSRDHPCNKRCSEECGQCLFPVANVALPCGHIKTSVECYRLDKLETVHCDFQMEKALPTCEHIAIMACSQDPSAYRCTARCSLNMSCCSKSCKASCFECKSLNFPQSDKIVRSSHKAHPCEKALHCGHICREACSEDHRHTDKCMEKCRQICVHAQCRQPCSVPCAPCQEPCAWICAHHSCPVPCGSVCVRLPCDLRCTNTLVCGHRCPSVCGEDCSMQSCPQCSPPYKKEQVVDLILSRTLADIEPESGGLDDLVITIPSCRHVFTVETLDGHTGMTDFYTRNAEDTKWIGLKSVLGFVKPPTCPTCRAQITCNRYGRITKRAALDILERNVASHMSRSLDRWLESIQNFDEQRSKVLLVDAASNVTIPSPKKLPPERKLKTARSNVLKGTEDKPVPDSDILAGNTKLHCIDSAVITAWRKATHLLFTYYAEIIKVANTRSAHTQAWEASFSFLYEREIETGLKDPARMPRSPKEHAMRMAKLQVGQQRPLADKRFLVEAFWATIHIRLVITRLAQAWLDEVGKDEQRCPPFHFHQWATYIRYLLSTCSLDANKALKIANDSKSHRQIIKSVLLCLRIELEAFRFNLYMQRAVGNFKKSDTRNALREEASRHGRECREEMLHAVMVHMKETGSRAEEAEWVDVNFTTKAQAIVDEWNNIEQSIWRDTFYQPVLVDEKMDILRAFGFGSTGHFYTCPNGHIYTITECGGAMERSRCPECGEAIGGSNHRLDSTNQVSSEFEELARRVDPNVARSPWANPH</sequence>
<proteinExistence type="predicted"/>
<evidence type="ECO:0000256" key="1">
    <source>
        <dbReference type="ARBA" id="ARBA00004496"/>
    </source>
</evidence>
<dbReference type="CDD" id="cd06008">
    <property type="entry name" value="NF-X1-zinc-finger"/>
    <property type="match status" value="1"/>
</dbReference>
<dbReference type="Pfam" id="PF13086">
    <property type="entry name" value="AAA_11"/>
    <property type="match status" value="2"/>
</dbReference>
<feature type="zinc finger region" description="C3H1-type" evidence="7">
    <location>
        <begin position="1"/>
        <end position="28"/>
    </location>
</feature>
<feature type="compositionally biased region" description="Low complexity" evidence="8">
    <location>
        <begin position="30"/>
        <end position="53"/>
    </location>
</feature>
<name>A0A9P5N6E4_GYMJU</name>
<dbReference type="InterPro" id="IPR046439">
    <property type="entry name" value="ZF_RZ_dom"/>
</dbReference>
<dbReference type="GO" id="GO:0008270">
    <property type="term" value="F:zinc ion binding"/>
    <property type="evidence" value="ECO:0007669"/>
    <property type="project" value="UniProtKB-KW"/>
</dbReference>
<organism evidence="11 12">
    <name type="scientific">Gymnopilus junonius</name>
    <name type="common">Spectacular rustgill mushroom</name>
    <name type="synonym">Gymnopilus spectabilis subsp. junonius</name>
    <dbReference type="NCBI Taxonomy" id="109634"/>
    <lineage>
        <taxon>Eukaryota</taxon>
        <taxon>Fungi</taxon>
        <taxon>Dikarya</taxon>
        <taxon>Basidiomycota</taxon>
        <taxon>Agaricomycotina</taxon>
        <taxon>Agaricomycetes</taxon>
        <taxon>Agaricomycetidae</taxon>
        <taxon>Agaricales</taxon>
        <taxon>Agaricineae</taxon>
        <taxon>Hymenogastraceae</taxon>
        <taxon>Gymnopilus</taxon>
    </lineage>
</organism>
<feature type="domain" description="C3H1-type" evidence="9">
    <location>
        <begin position="58"/>
        <end position="86"/>
    </location>
</feature>
<evidence type="ECO:0000256" key="4">
    <source>
        <dbReference type="ARBA" id="ARBA00022771"/>
    </source>
</evidence>
<evidence type="ECO:0000256" key="8">
    <source>
        <dbReference type="SAM" id="MobiDB-lite"/>
    </source>
</evidence>
<dbReference type="GO" id="GO:0004386">
    <property type="term" value="F:helicase activity"/>
    <property type="evidence" value="ECO:0007669"/>
    <property type="project" value="InterPro"/>
</dbReference>
<feature type="region of interest" description="Disordered" evidence="8">
    <location>
        <begin position="1936"/>
        <end position="1958"/>
    </location>
</feature>
<dbReference type="Gene3D" id="3.40.50.300">
    <property type="entry name" value="P-loop containing nucleotide triphosphate hydrolases"/>
    <property type="match status" value="3"/>
</dbReference>
<feature type="region of interest" description="Disordered" evidence="8">
    <location>
        <begin position="22"/>
        <end position="57"/>
    </location>
</feature>
<evidence type="ECO:0000313" key="12">
    <source>
        <dbReference type="Proteomes" id="UP000724874"/>
    </source>
</evidence>
<dbReference type="PANTHER" id="PTHR10887:SF445">
    <property type="entry name" value="NFX1-TYPE ZINC FINGER-CONTAINING PROTEIN 1"/>
    <property type="match status" value="1"/>
</dbReference>
<feature type="domain" description="C3H1-type" evidence="9">
    <location>
        <begin position="1"/>
        <end position="28"/>
    </location>
</feature>
<accession>A0A9P5N6E4</accession>
<keyword evidence="3 7" id="KW-0479">Metal-binding</keyword>
<dbReference type="InterPro" id="IPR027417">
    <property type="entry name" value="P-loop_NTPase"/>
</dbReference>